<dbReference type="Proteomes" id="UP001229421">
    <property type="component" value="Unassembled WGS sequence"/>
</dbReference>
<proteinExistence type="predicted"/>
<accession>A0AAD8KIH4</accession>
<feature type="compositionally biased region" description="Low complexity" evidence="1">
    <location>
        <begin position="25"/>
        <end position="43"/>
    </location>
</feature>
<protein>
    <submittedName>
        <fullName evidence="2">Uncharacterized protein</fullName>
    </submittedName>
</protein>
<comment type="caution">
    <text evidence="2">The sequence shown here is derived from an EMBL/GenBank/DDBJ whole genome shotgun (WGS) entry which is preliminary data.</text>
</comment>
<keyword evidence="3" id="KW-1185">Reference proteome</keyword>
<reference evidence="2" key="1">
    <citation type="journal article" date="2023" name="bioRxiv">
        <title>Improved chromosome-level genome assembly for marigold (Tagetes erecta).</title>
        <authorList>
            <person name="Jiang F."/>
            <person name="Yuan L."/>
            <person name="Wang S."/>
            <person name="Wang H."/>
            <person name="Xu D."/>
            <person name="Wang A."/>
            <person name="Fan W."/>
        </authorList>
    </citation>
    <scope>NUCLEOTIDE SEQUENCE</scope>
    <source>
        <strain evidence="2">WSJ</strain>
        <tissue evidence="2">Leaf</tissue>
    </source>
</reference>
<evidence type="ECO:0000313" key="3">
    <source>
        <dbReference type="Proteomes" id="UP001229421"/>
    </source>
</evidence>
<name>A0AAD8KIH4_TARER</name>
<dbReference type="AlphaFoldDB" id="A0AAD8KIH4"/>
<evidence type="ECO:0000256" key="1">
    <source>
        <dbReference type="SAM" id="MobiDB-lite"/>
    </source>
</evidence>
<organism evidence="2 3">
    <name type="scientific">Tagetes erecta</name>
    <name type="common">African marigold</name>
    <dbReference type="NCBI Taxonomy" id="13708"/>
    <lineage>
        <taxon>Eukaryota</taxon>
        <taxon>Viridiplantae</taxon>
        <taxon>Streptophyta</taxon>
        <taxon>Embryophyta</taxon>
        <taxon>Tracheophyta</taxon>
        <taxon>Spermatophyta</taxon>
        <taxon>Magnoliopsida</taxon>
        <taxon>eudicotyledons</taxon>
        <taxon>Gunneridae</taxon>
        <taxon>Pentapetalae</taxon>
        <taxon>asterids</taxon>
        <taxon>campanulids</taxon>
        <taxon>Asterales</taxon>
        <taxon>Asteraceae</taxon>
        <taxon>Asteroideae</taxon>
        <taxon>Heliantheae alliance</taxon>
        <taxon>Tageteae</taxon>
        <taxon>Tagetes</taxon>
    </lineage>
</organism>
<feature type="region of interest" description="Disordered" evidence="1">
    <location>
        <begin position="20"/>
        <end position="45"/>
    </location>
</feature>
<dbReference type="EMBL" id="JAUHHV010000005">
    <property type="protein sequence ID" value="KAK1423575.1"/>
    <property type="molecule type" value="Genomic_DNA"/>
</dbReference>
<sequence>MGTDHVLATIRKNRQIKSCRRKVKNPTQQHPHTTQHNTNQTQPSQSITTPFISFLILFSFPSVNST</sequence>
<gene>
    <name evidence="2" type="ORF">QVD17_18879</name>
</gene>
<evidence type="ECO:0000313" key="2">
    <source>
        <dbReference type="EMBL" id="KAK1423575.1"/>
    </source>
</evidence>